<protein>
    <submittedName>
        <fullName evidence="1">Uncharacterized protein</fullName>
    </submittedName>
</protein>
<evidence type="ECO:0000313" key="1">
    <source>
        <dbReference type="EMBL" id="PXX24740.1"/>
    </source>
</evidence>
<keyword evidence="2" id="KW-1185">Reference proteome</keyword>
<dbReference type="RefSeq" id="WP_244912888.1">
    <property type="nucleotide sequence ID" value="NZ_QJJX01000001.1"/>
</dbReference>
<comment type="caution">
    <text evidence="1">The sequence shown here is derived from an EMBL/GenBank/DDBJ whole genome shotgun (WGS) entry which is preliminary data.</text>
</comment>
<reference evidence="1 2" key="1">
    <citation type="submission" date="2018-05" db="EMBL/GenBank/DDBJ databases">
        <title>Genomic Encyclopedia of Type Strains, Phase I: the one thousand microbial genomes (KMG-I) project.</title>
        <authorList>
            <person name="Kyrpides N."/>
        </authorList>
    </citation>
    <scope>NUCLEOTIDE SEQUENCE [LARGE SCALE GENOMIC DNA]</scope>
    <source>
        <strain evidence="1 2">DSM 15611</strain>
    </source>
</reference>
<gene>
    <name evidence="1" type="ORF">EJ73_00004</name>
</gene>
<dbReference type="Gene3D" id="2.60.120.260">
    <property type="entry name" value="Galactose-binding domain-like"/>
    <property type="match status" value="1"/>
</dbReference>
<organism evidence="1 2">
    <name type="scientific">Hoylesella shahii DSM 15611 = JCM 12083</name>
    <dbReference type="NCBI Taxonomy" id="1122991"/>
    <lineage>
        <taxon>Bacteria</taxon>
        <taxon>Pseudomonadati</taxon>
        <taxon>Bacteroidota</taxon>
        <taxon>Bacteroidia</taxon>
        <taxon>Bacteroidales</taxon>
        <taxon>Prevotellaceae</taxon>
        <taxon>Hoylesella</taxon>
    </lineage>
</organism>
<dbReference type="Proteomes" id="UP000248314">
    <property type="component" value="Unassembled WGS sequence"/>
</dbReference>
<sequence length="953" mass="104568">MTIKAKNRVVIRRAPTNGTNGKPGMAMVLNPANIVLDTETDGLVHNFSKATCTVQLMQGTLLFAPTVSILQQVRCSAQVSGSVIRITGISVDPITQYSYGSAYVDFSASANGQTFKGRLSVQVNVLSVVARIETANHELEQNVTTLMQAEDLRQETMTKLAVQQQRIVAQITQNTQHRYNMLPSSKTLVSPCTLGSGVTLHHRMEADFTVASATASDDYVDVLEWQGVEFEPNTYYSLSFWAKGQGQARAFLYPEACANSTNSQGFESENSDGHSQFQLANEWQWYWVVFKTSTTIEGLKRLLPFRLMPGANGMVFGVCLVQGAMPVHWLPYNYNPQRNWFTPTMAADASPGEVIDSEVVEDSQMGTVMQLTSDLGRNFQLVFDAPDYQQLNNQSVTMFVVIRQISPNPLWHFGGWNNDDEYKGSFAFLNNKAHCIDLGNGWKKYYTSFYNVNNRLWNGVSALGLNSLKGTVQIHSAGLVLGEQCPEWHTVPLRSAMKRAGLDIDTERIELNGRTMFKNDNATVPLFAENGKLNPQLSTAQYLMNVLRSMETMIDGGLVIAGLMAAKDGNQVTAYLNGLRQKMHALAAGVRNFGTNEETALSYINFDGSAKFGNLGIAADGSVNIIDHEGKPRINITPEVLPTDSELFKNADVERKITLGGSTVNVDPVSNPHAYTDSFEVMNNNSFVHYAIPVRIDGYSTKELAKKTQETWSKGLGWSVAFVNADNGNVISLETREGNSFITARTEIYGGIVKYRRDDGLFYTWNDTAVSGKTILSKGRWKIRISVSPGVNVNTGAVVFKGTKITINYVSGMQSLNLAHNGFASIQSGKQAVYVRDGKLHAFGSMNIPGILLAGTINRNGGISNAWGEFVQGASLQYVQSDGRRVARVVFKDELPCGANYVAIANVNGDSTGCTAVVWRKTAKYCDFRVVEINGGEPTHVGLDVVIIGRNHA</sequence>
<dbReference type="EMBL" id="QJJX01000001">
    <property type="protein sequence ID" value="PXX24740.1"/>
    <property type="molecule type" value="Genomic_DNA"/>
</dbReference>
<dbReference type="STRING" id="1122991.GCA_000613445_00712"/>
<evidence type="ECO:0000313" key="2">
    <source>
        <dbReference type="Proteomes" id="UP000248314"/>
    </source>
</evidence>
<proteinExistence type="predicted"/>
<dbReference type="AlphaFoldDB" id="A0A318I639"/>
<name>A0A318I639_9BACT</name>
<accession>A0A318I639</accession>